<protein>
    <submittedName>
        <fullName evidence="2">Cupin domain-containing protein</fullName>
    </submittedName>
</protein>
<dbReference type="InterPro" id="IPR014710">
    <property type="entry name" value="RmlC-like_jellyroll"/>
</dbReference>
<dbReference type="SUPFAM" id="SSF51182">
    <property type="entry name" value="RmlC-like cupins"/>
    <property type="match status" value="1"/>
</dbReference>
<dbReference type="CDD" id="cd06121">
    <property type="entry name" value="cupin_YML079wp"/>
    <property type="match status" value="1"/>
</dbReference>
<evidence type="ECO:0000313" key="3">
    <source>
        <dbReference type="Proteomes" id="UP001243420"/>
    </source>
</evidence>
<dbReference type="Proteomes" id="UP001243420">
    <property type="component" value="Chromosome"/>
</dbReference>
<dbReference type="PANTHER" id="PTHR33387">
    <property type="entry name" value="RMLC-LIKE JELLY ROLL FOLD PROTEIN"/>
    <property type="match status" value="1"/>
</dbReference>
<name>A0ABY8LEH2_9RHOB</name>
<dbReference type="PANTHER" id="PTHR33387:SF3">
    <property type="entry name" value="DUF985 DOMAIN-CONTAINING PROTEIN"/>
    <property type="match status" value="1"/>
</dbReference>
<feature type="domain" description="DUF985" evidence="1">
    <location>
        <begin position="5"/>
        <end position="132"/>
    </location>
</feature>
<keyword evidence="3" id="KW-1185">Reference proteome</keyword>
<reference evidence="2 3" key="1">
    <citation type="submission" date="2023-04" db="EMBL/GenBank/DDBJ databases">
        <title>Jannaschia ovalis sp. nov., a marine bacterium isolated from sea tidal flat.</title>
        <authorList>
            <person name="Kwon D.Y."/>
            <person name="Kim J.-J."/>
        </authorList>
    </citation>
    <scope>NUCLEOTIDE SEQUENCE [LARGE SCALE GENOMIC DNA]</scope>
    <source>
        <strain evidence="2 3">GRR-S6-38</strain>
    </source>
</reference>
<proteinExistence type="predicted"/>
<dbReference type="EMBL" id="CP122537">
    <property type="protein sequence ID" value="WGH78470.1"/>
    <property type="molecule type" value="Genomic_DNA"/>
</dbReference>
<dbReference type="InterPro" id="IPR039935">
    <property type="entry name" value="YML079W-like"/>
</dbReference>
<dbReference type="InterPro" id="IPR011051">
    <property type="entry name" value="RmlC_Cupin_sf"/>
</dbReference>
<gene>
    <name evidence="2" type="ORF">P8627_15855</name>
</gene>
<sequence length="142" mass="15153">MTADDIIAMLGLAPHPVGGWYRQTFASDAPGSDRPAATAIHFLLKEGEASHWHRVDADEMWFWHSGAPLVLSVSPDDLGPARALVLGPDLERQALQGFVPAGHWQAARTTGAWTLVSCAVAPGFRFDGFELAAPGFDIPPGP</sequence>
<dbReference type="RefSeq" id="WP_279965221.1">
    <property type="nucleotide sequence ID" value="NZ_CP122537.1"/>
</dbReference>
<dbReference type="Pfam" id="PF06172">
    <property type="entry name" value="Cupin_5"/>
    <property type="match status" value="1"/>
</dbReference>
<dbReference type="Gene3D" id="2.60.120.10">
    <property type="entry name" value="Jelly Rolls"/>
    <property type="match status" value="1"/>
</dbReference>
<accession>A0ABY8LEH2</accession>
<evidence type="ECO:0000313" key="2">
    <source>
        <dbReference type="EMBL" id="WGH78470.1"/>
    </source>
</evidence>
<organism evidence="2 3">
    <name type="scientific">Jannaschia ovalis</name>
    <dbReference type="NCBI Taxonomy" id="3038773"/>
    <lineage>
        <taxon>Bacteria</taxon>
        <taxon>Pseudomonadati</taxon>
        <taxon>Pseudomonadota</taxon>
        <taxon>Alphaproteobacteria</taxon>
        <taxon>Rhodobacterales</taxon>
        <taxon>Roseobacteraceae</taxon>
        <taxon>Jannaschia</taxon>
    </lineage>
</organism>
<dbReference type="InterPro" id="IPR009327">
    <property type="entry name" value="Cupin_DUF985"/>
</dbReference>
<evidence type="ECO:0000259" key="1">
    <source>
        <dbReference type="Pfam" id="PF06172"/>
    </source>
</evidence>